<protein>
    <submittedName>
        <fullName evidence="1">Class I SAM-dependent methyltransferase</fullName>
    </submittedName>
</protein>
<proteinExistence type="predicted"/>
<dbReference type="GO" id="GO:0032259">
    <property type="term" value="P:methylation"/>
    <property type="evidence" value="ECO:0007669"/>
    <property type="project" value="UniProtKB-KW"/>
</dbReference>
<dbReference type="EMBL" id="JAHCDA010000001">
    <property type="protein sequence ID" value="MBS7809313.1"/>
    <property type="molecule type" value="Genomic_DNA"/>
</dbReference>
<evidence type="ECO:0000313" key="2">
    <source>
        <dbReference type="Proteomes" id="UP000766336"/>
    </source>
</evidence>
<keyword evidence="1" id="KW-0489">Methyltransferase</keyword>
<dbReference type="RefSeq" id="WP_213668029.1">
    <property type="nucleotide sequence ID" value="NZ_JAHCDA010000001.1"/>
</dbReference>
<keyword evidence="2" id="KW-1185">Reference proteome</keyword>
<dbReference type="Pfam" id="PF13489">
    <property type="entry name" value="Methyltransf_23"/>
    <property type="match status" value="1"/>
</dbReference>
<dbReference type="SUPFAM" id="SSF53335">
    <property type="entry name" value="S-adenosyl-L-methionine-dependent methyltransferases"/>
    <property type="match status" value="1"/>
</dbReference>
<dbReference type="InterPro" id="IPR029063">
    <property type="entry name" value="SAM-dependent_MTases_sf"/>
</dbReference>
<comment type="caution">
    <text evidence="1">The sequence shown here is derived from an EMBL/GenBank/DDBJ whole genome shotgun (WGS) entry which is preliminary data.</text>
</comment>
<gene>
    <name evidence="1" type="ORF">KHU32_00095</name>
</gene>
<keyword evidence="1" id="KW-0808">Transferase</keyword>
<evidence type="ECO:0000313" key="1">
    <source>
        <dbReference type="EMBL" id="MBS7809313.1"/>
    </source>
</evidence>
<dbReference type="Proteomes" id="UP000766336">
    <property type="component" value="Unassembled WGS sequence"/>
</dbReference>
<reference evidence="1 2" key="1">
    <citation type="submission" date="2021-05" db="EMBL/GenBank/DDBJ databases">
        <title>Roseococcus sp. XZZS9, whole genome shotgun sequencing project.</title>
        <authorList>
            <person name="Zhao G."/>
            <person name="Shen L."/>
        </authorList>
    </citation>
    <scope>NUCLEOTIDE SEQUENCE [LARGE SCALE GENOMIC DNA]</scope>
    <source>
        <strain evidence="1 2">XZZS9</strain>
    </source>
</reference>
<name>A0ABS5Q9P4_9PROT</name>
<dbReference type="Gene3D" id="3.40.50.150">
    <property type="entry name" value="Vaccinia Virus protein VP39"/>
    <property type="match status" value="1"/>
</dbReference>
<accession>A0ABS5Q9P4</accession>
<sequence length="295" mass="32993">MRNVDLARSLLKASIPFADTARRMKRRLKPYVPNPIHTGFSFDDGIGLLHALRQIGADLSGDVLEVGSGWTPVVPLLFHLAGARSVTLTDLERLFDETSVPTAMAFVHPRLGGVAQVLGMEVDQLAARLPHFRPAYVCPWRADRHPAASVDIAISRAVMEHVPAREVPELFRELRRIVRPGGLMCHSIDNTDHWQHGDGKGSLVDFLRYPTDSLRWRLSQVNTQGRMNRFRHSDYLALAREAGWEIVSESGRVPPDILRDVLRMKEAGELAPEFADRDPHDLATTATLLIARRGD</sequence>
<organism evidence="1 2">
    <name type="scientific">Roseococcus pinisoli</name>
    <dbReference type="NCBI Taxonomy" id="2835040"/>
    <lineage>
        <taxon>Bacteria</taxon>
        <taxon>Pseudomonadati</taxon>
        <taxon>Pseudomonadota</taxon>
        <taxon>Alphaproteobacteria</taxon>
        <taxon>Acetobacterales</taxon>
        <taxon>Roseomonadaceae</taxon>
        <taxon>Roseococcus</taxon>
    </lineage>
</organism>
<dbReference type="GO" id="GO:0008168">
    <property type="term" value="F:methyltransferase activity"/>
    <property type="evidence" value="ECO:0007669"/>
    <property type="project" value="UniProtKB-KW"/>
</dbReference>